<organism evidence="3 4">
    <name type="scientific">Candidatus Woesebacteria bacterium GW2011_GWA2_44_33</name>
    <dbReference type="NCBI Taxonomy" id="1618564"/>
    <lineage>
        <taxon>Bacteria</taxon>
        <taxon>Candidatus Woeseibacteriota</taxon>
    </lineage>
</organism>
<evidence type="ECO:0000256" key="1">
    <source>
        <dbReference type="ARBA" id="ARBA00006432"/>
    </source>
</evidence>
<evidence type="ECO:0000256" key="2">
    <source>
        <dbReference type="ARBA" id="ARBA00022598"/>
    </source>
</evidence>
<dbReference type="Gene3D" id="2.30.38.10">
    <property type="entry name" value="Luciferase, Domain 3"/>
    <property type="match status" value="1"/>
</dbReference>
<gene>
    <name evidence="3" type="ORF">UW60_C0045G0013</name>
</gene>
<evidence type="ECO:0000313" key="4">
    <source>
        <dbReference type="Proteomes" id="UP000034826"/>
    </source>
</evidence>
<keyword evidence="2 3" id="KW-0436">Ligase</keyword>
<comment type="caution">
    <text evidence="3">The sequence shown here is derived from an EMBL/GenBank/DDBJ whole genome shotgun (WGS) entry which is preliminary data.</text>
</comment>
<reference evidence="3 4" key="1">
    <citation type="journal article" date="2015" name="Nature">
        <title>rRNA introns, odd ribosomes, and small enigmatic genomes across a large radiation of phyla.</title>
        <authorList>
            <person name="Brown C.T."/>
            <person name="Hug L.A."/>
            <person name="Thomas B.C."/>
            <person name="Sharon I."/>
            <person name="Castelle C.J."/>
            <person name="Singh A."/>
            <person name="Wilkins M.J."/>
            <person name="Williams K.H."/>
            <person name="Banfield J.F."/>
        </authorList>
    </citation>
    <scope>NUCLEOTIDE SEQUENCE [LARGE SCALE GENOMIC DNA]</scope>
</reference>
<dbReference type="PANTHER" id="PTHR43201:SF5">
    <property type="entry name" value="MEDIUM-CHAIN ACYL-COA LIGASE ACSF2, MITOCHONDRIAL"/>
    <property type="match status" value="1"/>
</dbReference>
<dbReference type="EMBL" id="LCIY01000045">
    <property type="protein sequence ID" value="KKT65460.1"/>
    <property type="molecule type" value="Genomic_DNA"/>
</dbReference>
<dbReference type="Gene3D" id="3.30.300.30">
    <property type="match status" value="1"/>
</dbReference>
<dbReference type="PANTHER" id="PTHR43201">
    <property type="entry name" value="ACYL-COA SYNTHETASE"/>
    <property type="match status" value="1"/>
</dbReference>
<protein>
    <submittedName>
        <fullName evidence="3">Acyl-CoA synthetases (AMP-forming)/AMP-acid ligases II</fullName>
    </submittedName>
</protein>
<comment type="similarity">
    <text evidence="1">Belongs to the ATP-dependent AMP-binding enzyme family.</text>
</comment>
<dbReference type="SUPFAM" id="SSF56801">
    <property type="entry name" value="Acetyl-CoA synthetase-like"/>
    <property type="match status" value="1"/>
</dbReference>
<dbReference type="InterPro" id="IPR045851">
    <property type="entry name" value="AMP-bd_C_sf"/>
</dbReference>
<proteinExistence type="inferred from homology"/>
<name>A0A0G1J2F2_9BACT</name>
<dbReference type="Gene3D" id="3.40.630.30">
    <property type="match status" value="1"/>
</dbReference>
<dbReference type="Proteomes" id="UP000034826">
    <property type="component" value="Unassembled WGS sequence"/>
</dbReference>
<sequence length="451" mass="50907">QYWRDLKSNTIGSEMKWTNVVVLKGGRDGTEGSEGGRQAQEGEEGEICIRGPVIMKKYLKNPTATEEAFKYEWFHSGDLGYWKKVDGRKQFFLKGRIKEIIIKAGVNVSPMAVEEKILESLLRVDQAYVVGIPDGRVGEEIGAVAVWKDKGRRIKEEGRRWGRIGGIRGIREIRGLSEFETPRYWFSIPAEKLPMTSTGKVQRVKLKEMFGGCAAIAEAGKYMFRVVVAEEEGVLEEARKMYNDRWRPLSADKKSWQDELKRKILIAAFNKETGRLAGWIRLIEEGKTAVADAVTAGESKGIYRNLKEFNGTFRRDVKFRKLHAAEINKYLNLGIDPVIEFHRKAKAGWKRGAKIVKAVENARPGDTPALGYGVLMEYPEFNKMPQPKVLAGASLGTQLVEAGLIYAKKEGFDRVRVLSRPVGLLKWVIRNTRKTRKARLSDSRRIGGSEG</sequence>
<dbReference type="PATRIC" id="fig|1618564.3.peg.921"/>
<feature type="non-terminal residue" evidence="3">
    <location>
        <position position="1"/>
    </location>
</feature>
<dbReference type="GO" id="GO:0006631">
    <property type="term" value="P:fatty acid metabolic process"/>
    <property type="evidence" value="ECO:0007669"/>
    <property type="project" value="TreeGrafter"/>
</dbReference>
<evidence type="ECO:0000313" key="3">
    <source>
        <dbReference type="EMBL" id="KKT65460.1"/>
    </source>
</evidence>
<accession>A0A0G1J2F2</accession>
<dbReference type="AlphaFoldDB" id="A0A0G1J2F2"/>
<dbReference type="GO" id="GO:0031956">
    <property type="term" value="F:medium-chain fatty acid-CoA ligase activity"/>
    <property type="evidence" value="ECO:0007669"/>
    <property type="project" value="TreeGrafter"/>
</dbReference>